<accession>A0A6H2DKT1</accession>
<dbReference type="AlphaFoldDB" id="A0A6H2DKT1"/>
<sequence length="181" mass="19744">MAFARSFVAACVGLAIASTAHASSRTPYVNDPMEKHMGNALMQPLRDVNLKKDKIPPRLLQIQDDPYNIQGMRGCRAIVTEIVSLRPMLGPDVNEVQLHSDEEMREESASRIAGGLIGGLIPFRGVVRELTGANAAERDYFTALTAGFARRSFLKGIAVSQGCLPPPKPFQMVLAYDLQGF</sequence>
<keyword evidence="3" id="KW-1185">Reference proteome</keyword>
<evidence type="ECO:0000256" key="1">
    <source>
        <dbReference type="SAM" id="SignalP"/>
    </source>
</evidence>
<protein>
    <submittedName>
        <fullName evidence="2">Uncharacterized protein</fullName>
    </submittedName>
</protein>
<organism evidence="2 3">
    <name type="scientific">Parasphingorhabdus halotolerans</name>
    <dbReference type="NCBI Taxonomy" id="2725558"/>
    <lineage>
        <taxon>Bacteria</taxon>
        <taxon>Pseudomonadati</taxon>
        <taxon>Pseudomonadota</taxon>
        <taxon>Alphaproteobacteria</taxon>
        <taxon>Sphingomonadales</taxon>
        <taxon>Sphingomonadaceae</taxon>
        <taxon>Parasphingorhabdus</taxon>
    </lineage>
</organism>
<keyword evidence="1" id="KW-0732">Signal</keyword>
<reference evidence="2 3" key="1">
    <citation type="submission" date="2020-04" db="EMBL/GenBank/DDBJ databases">
        <title>Genome sequence for Sphingorhabdus sp. strain M1.</title>
        <authorList>
            <person name="Park S.-J."/>
        </authorList>
    </citation>
    <scope>NUCLEOTIDE SEQUENCE [LARGE SCALE GENOMIC DNA]</scope>
    <source>
        <strain evidence="2 3">JK6</strain>
    </source>
</reference>
<feature type="chain" id="PRO_5026355387" evidence="1">
    <location>
        <begin position="23"/>
        <end position="181"/>
    </location>
</feature>
<evidence type="ECO:0000313" key="3">
    <source>
        <dbReference type="Proteomes" id="UP000501600"/>
    </source>
</evidence>
<name>A0A6H2DKT1_9SPHN</name>
<feature type="signal peptide" evidence="1">
    <location>
        <begin position="1"/>
        <end position="22"/>
    </location>
</feature>
<dbReference type="RefSeq" id="WP_168818435.1">
    <property type="nucleotide sequence ID" value="NZ_CP051217.1"/>
</dbReference>
<dbReference type="EMBL" id="CP051217">
    <property type="protein sequence ID" value="QJB68593.1"/>
    <property type="molecule type" value="Genomic_DNA"/>
</dbReference>
<proteinExistence type="predicted"/>
<dbReference type="KEGG" id="phao:HF685_04240"/>
<gene>
    <name evidence="2" type="ORF">HF685_04240</name>
</gene>
<dbReference type="Proteomes" id="UP000501600">
    <property type="component" value="Chromosome"/>
</dbReference>
<evidence type="ECO:0000313" key="2">
    <source>
        <dbReference type="EMBL" id="QJB68593.1"/>
    </source>
</evidence>